<dbReference type="Gene3D" id="1.20.1250.20">
    <property type="entry name" value="MFS general substrate transporter like domains"/>
    <property type="match status" value="1"/>
</dbReference>
<keyword evidence="7 9" id="KW-0472">Membrane</keyword>
<comment type="similarity">
    <text evidence="2">Belongs to the ferroportin (FP) (TC 2.A.100) family. SLC40A subfamily.</text>
</comment>
<dbReference type="PRINTS" id="PR00080">
    <property type="entry name" value="SDRFAMILY"/>
</dbReference>
<dbReference type="PANTHER" id="PTHR11660:SF57">
    <property type="entry name" value="SOLUTE CARRIER FAMILY 40 MEMBER"/>
    <property type="match status" value="1"/>
</dbReference>
<keyword evidence="12" id="KW-1185">Reference proteome</keyword>
<keyword evidence="4 9" id="KW-0812">Transmembrane</keyword>
<evidence type="ECO:0000256" key="1">
    <source>
        <dbReference type="ARBA" id="ARBA00004141"/>
    </source>
</evidence>
<dbReference type="Pfam" id="PF06963">
    <property type="entry name" value="FPN1"/>
    <property type="match status" value="1"/>
</dbReference>
<feature type="transmembrane region" description="Helical" evidence="9">
    <location>
        <begin position="926"/>
        <end position="949"/>
    </location>
</feature>
<evidence type="ECO:0000256" key="9">
    <source>
        <dbReference type="SAM" id="Phobius"/>
    </source>
</evidence>
<evidence type="ECO:0000259" key="10">
    <source>
        <dbReference type="SMART" id="SM00822"/>
    </source>
</evidence>
<dbReference type="InterPro" id="IPR009716">
    <property type="entry name" value="Ferroportin-1"/>
</dbReference>
<comment type="caution">
    <text evidence="11">The sequence shown here is derived from an EMBL/GenBank/DDBJ whole genome shotgun (WGS) entry which is preliminary data.</text>
</comment>
<feature type="transmembrane region" description="Helical" evidence="9">
    <location>
        <begin position="60"/>
        <end position="78"/>
    </location>
</feature>
<evidence type="ECO:0000313" key="12">
    <source>
        <dbReference type="Proteomes" id="UP000094527"/>
    </source>
</evidence>
<dbReference type="GO" id="GO:0005381">
    <property type="term" value="F:iron ion transmembrane transporter activity"/>
    <property type="evidence" value="ECO:0007669"/>
    <property type="project" value="InterPro"/>
</dbReference>
<dbReference type="Proteomes" id="UP000094527">
    <property type="component" value="Unassembled WGS sequence"/>
</dbReference>
<evidence type="ECO:0000256" key="3">
    <source>
        <dbReference type="ARBA" id="ARBA00022448"/>
    </source>
</evidence>
<feature type="transmembrane region" description="Helical" evidence="9">
    <location>
        <begin position="803"/>
        <end position="821"/>
    </location>
</feature>
<feature type="transmembrane region" description="Helical" evidence="9">
    <location>
        <begin position="568"/>
        <end position="590"/>
    </location>
</feature>
<reference evidence="11 12" key="1">
    <citation type="journal article" date="2016" name="Genome Biol. Evol.">
        <title>Gene Family Evolution Reflects Adaptation to Soil Environmental Stressors in the Genome of the Collembolan Orchesella cincta.</title>
        <authorList>
            <person name="Faddeeva-Vakhrusheva A."/>
            <person name="Derks M.F."/>
            <person name="Anvar S.Y."/>
            <person name="Agamennone V."/>
            <person name="Suring W."/>
            <person name="Smit S."/>
            <person name="van Straalen N.M."/>
            <person name="Roelofs D."/>
        </authorList>
    </citation>
    <scope>NUCLEOTIDE SEQUENCE [LARGE SCALE GENOMIC DNA]</scope>
    <source>
        <tissue evidence="11">Mixed pool</tissue>
    </source>
</reference>
<evidence type="ECO:0000256" key="7">
    <source>
        <dbReference type="ARBA" id="ARBA00023136"/>
    </source>
</evidence>
<dbReference type="GO" id="GO:0016491">
    <property type="term" value="F:oxidoreductase activity"/>
    <property type="evidence" value="ECO:0007669"/>
    <property type="project" value="UniProtKB-KW"/>
</dbReference>
<dbReference type="SUPFAM" id="SSF51735">
    <property type="entry name" value="NAD(P)-binding Rossmann-fold domains"/>
    <property type="match status" value="1"/>
</dbReference>
<comment type="subcellular location">
    <subcellularLocation>
        <location evidence="1">Membrane</location>
        <topology evidence="1">Multi-pass membrane protein</topology>
    </subcellularLocation>
</comment>
<evidence type="ECO:0000256" key="6">
    <source>
        <dbReference type="ARBA" id="ARBA00023002"/>
    </source>
</evidence>
<dbReference type="InterPro" id="IPR002347">
    <property type="entry name" value="SDR_fam"/>
</dbReference>
<dbReference type="STRING" id="48709.A0A1D2N2A4"/>
<accession>A0A1D2N2A4</accession>
<dbReference type="PRINTS" id="PR00081">
    <property type="entry name" value="GDHRDH"/>
</dbReference>
<name>A0A1D2N2A4_ORCCI</name>
<dbReference type="SMART" id="SM00822">
    <property type="entry name" value="PKS_KR"/>
    <property type="match status" value="1"/>
</dbReference>
<dbReference type="PROSITE" id="PS00061">
    <property type="entry name" value="ADH_SHORT"/>
    <property type="match status" value="1"/>
</dbReference>
<proteinExistence type="inferred from homology"/>
<dbReference type="CDD" id="cd05332">
    <property type="entry name" value="11beta-HSD1_like_SDR_c"/>
    <property type="match status" value="1"/>
</dbReference>
<feature type="compositionally biased region" description="Low complexity" evidence="8">
    <location>
        <begin position="663"/>
        <end position="673"/>
    </location>
</feature>
<dbReference type="OrthoDB" id="5307821at2759"/>
<evidence type="ECO:0000256" key="2">
    <source>
        <dbReference type="ARBA" id="ARBA00006279"/>
    </source>
</evidence>
<feature type="compositionally biased region" description="Polar residues" evidence="8">
    <location>
        <begin position="686"/>
        <end position="700"/>
    </location>
</feature>
<organism evidence="11 12">
    <name type="scientific">Orchesella cincta</name>
    <name type="common">Springtail</name>
    <name type="synonym">Podura cincta</name>
    <dbReference type="NCBI Taxonomy" id="48709"/>
    <lineage>
        <taxon>Eukaryota</taxon>
        <taxon>Metazoa</taxon>
        <taxon>Ecdysozoa</taxon>
        <taxon>Arthropoda</taxon>
        <taxon>Hexapoda</taxon>
        <taxon>Collembola</taxon>
        <taxon>Entomobryomorpha</taxon>
        <taxon>Entomobryoidea</taxon>
        <taxon>Orchesellidae</taxon>
        <taxon>Orchesellinae</taxon>
        <taxon>Orchesella</taxon>
    </lineage>
</organism>
<keyword evidence="6" id="KW-0560">Oxidoreductase</keyword>
<dbReference type="GO" id="GO:0006629">
    <property type="term" value="P:lipid metabolic process"/>
    <property type="evidence" value="ECO:0007669"/>
    <property type="project" value="UniProtKB-ARBA"/>
</dbReference>
<dbReference type="InterPro" id="IPR020904">
    <property type="entry name" value="Sc_DH/Rdtase_CS"/>
</dbReference>
<feature type="region of interest" description="Disordered" evidence="8">
    <location>
        <begin position="612"/>
        <end position="651"/>
    </location>
</feature>
<feature type="transmembrane region" description="Helical" evidence="9">
    <location>
        <begin position="737"/>
        <end position="761"/>
    </location>
</feature>
<feature type="domain" description="Ketoreductase" evidence="10">
    <location>
        <begin position="95"/>
        <end position="284"/>
    </location>
</feature>
<feature type="region of interest" description="Disordered" evidence="8">
    <location>
        <begin position="656"/>
        <end position="675"/>
    </location>
</feature>
<keyword evidence="5 9" id="KW-1133">Transmembrane helix</keyword>
<keyword evidence="3" id="KW-0813">Transport</keyword>
<dbReference type="Pfam" id="PF00106">
    <property type="entry name" value="adh_short"/>
    <property type="match status" value="1"/>
</dbReference>
<gene>
    <name evidence="11" type="ORF">Ocin01_07272</name>
</gene>
<dbReference type="InterPro" id="IPR036259">
    <property type="entry name" value="MFS_trans_sf"/>
</dbReference>
<sequence>MLRFYVTVTYIWKINEAHKRREFYYYWTSRTMGIGSEILSSLTNSTAENGEVANRPVRNALTVLFWPVALPYLVYKFVTMFRRRFGLKLRPLEGKVVVITGASSGIGESLAKLLYEDGCRLILASRRIDELERVKADLVRSRTYGPVYVPAIVQLDLADLKSVQTKTSEILQIYGYVDILINNAGMTHRGDVLGTSIEVDQRLMCVNYFGPLALTKGLAHSMVERRSGRVVFVSSVQGKFALPFRSAYTASKHAVQALADSLRAELTDLGIKVTVVSPGYVKTQLSMNALTATGEQHGQMDASTASGLSPDVCAKKIVTAIINGDNDVVISSLLPRIAIFLRGFWPDFFFWLMANRLFVIMESPENMTIEKPNTSNKSSSKCLDKYSVLIYVSHFLSSFGDRVWAFAVSIYLYFLSPGSLLLTAIYGLSTCLSLFIFLTPVGRLIDKSKRLKATAHWVDFTARITLPVVLPMMASAIYYKKELLPIWNGNLQILIYAICIGIAIIAELASMANKIVLEKDWIVILADGNEKKLANLNATMRTINLCCKVIAPLVVGQIIGSFDLVVGAIFMASWNVVSAVAEYYLLYVIFSHIPRLSAQKQDSFVPSSENVPLVQISSPDDSPDFNQGKKRSSHLNQVVPSPESMRTPSRQENTALLTSDKGLNVNNNNSSLSPREGFEEISLVTPVSNADPNEKSNSVHKNSKAEQGDTIKHKSKDGIFCKSCAGWKHYFSHPVKFAGLALASLYMTVLSFDGVTIGYLSSQGVSTGMVGNLSAAAAAIGVLGSLSFPFFRRKLGKNTTGILGFGMETLCLVLCVASIFAPGSPFAPKSLLNPFDTSGRSINSKAVTLSLKELWEHRSNIFLLMAGIALARYGLWIADLSVTQSFQEQVPESQRGIMSGVQGSLIQLMNLLKYGLTIALPYPDTFGFLICLSWLFVFLGWILFIVFVCQDKKRRKASQQEG</sequence>
<dbReference type="GO" id="GO:0016020">
    <property type="term" value="C:membrane"/>
    <property type="evidence" value="ECO:0007669"/>
    <property type="project" value="UniProtKB-SubCell"/>
</dbReference>
<evidence type="ECO:0000313" key="11">
    <source>
        <dbReference type="EMBL" id="ODM99413.1"/>
    </source>
</evidence>
<dbReference type="SUPFAM" id="SSF103473">
    <property type="entry name" value="MFS general substrate transporter"/>
    <property type="match status" value="1"/>
</dbReference>
<feature type="region of interest" description="Disordered" evidence="8">
    <location>
        <begin position="686"/>
        <end position="710"/>
    </location>
</feature>
<dbReference type="Gene3D" id="3.40.50.720">
    <property type="entry name" value="NAD(P)-binding Rossmann-like Domain"/>
    <property type="match status" value="1"/>
</dbReference>
<protein>
    <submittedName>
        <fullName evidence="11">Dehydrogenase/reductase SDR family protein 7-like</fullName>
    </submittedName>
</protein>
<evidence type="ECO:0000256" key="4">
    <source>
        <dbReference type="ARBA" id="ARBA00022692"/>
    </source>
</evidence>
<dbReference type="AlphaFoldDB" id="A0A1D2N2A4"/>
<evidence type="ECO:0000256" key="8">
    <source>
        <dbReference type="SAM" id="MobiDB-lite"/>
    </source>
</evidence>
<dbReference type="PANTHER" id="PTHR11660">
    <property type="entry name" value="SOLUTE CARRIER FAMILY 40 MEMBER"/>
    <property type="match status" value="1"/>
</dbReference>
<dbReference type="InterPro" id="IPR057326">
    <property type="entry name" value="KR_dom"/>
</dbReference>
<evidence type="ECO:0000256" key="5">
    <source>
        <dbReference type="ARBA" id="ARBA00022989"/>
    </source>
</evidence>
<feature type="transmembrane region" description="Helical" evidence="9">
    <location>
        <begin position="420"/>
        <end position="439"/>
    </location>
</feature>
<dbReference type="EMBL" id="LJIJ01000283">
    <property type="protein sequence ID" value="ODM99413.1"/>
    <property type="molecule type" value="Genomic_DNA"/>
</dbReference>
<dbReference type="InterPro" id="IPR036291">
    <property type="entry name" value="NAD(P)-bd_dom_sf"/>
</dbReference>
<feature type="transmembrane region" description="Helical" evidence="9">
    <location>
        <begin position="491"/>
        <end position="509"/>
    </location>
</feature>
<feature type="compositionally biased region" description="Polar residues" evidence="8">
    <location>
        <begin position="634"/>
        <end position="651"/>
    </location>
</feature>
<feature type="transmembrane region" description="Helical" evidence="9">
    <location>
        <begin position="773"/>
        <end position="791"/>
    </location>
</feature>